<dbReference type="AlphaFoldDB" id="A0A375AAW4"/>
<proteinExistence type="predicted"/>
<evidence type="ECO:0000313" key="2">
    <source>
        <dbReference type="Proteomes" id="UP000294820"/>
    </source>
</evidence>
<keyword evidence="2" id="KW-1185">Reference proteome</keyword>
<organism evidence="1 2">
    <name type="scientific">Dickeya aquatica</name>
    <dbReference type="NCBI Taxonomy" id="1401087"/>
    <lineage>
        <taxon>Bacteria</taxon>
        <taxon>Pseudomonadati</taxon>
        <taxon>Pseudomonadota</taxon>
        <taxon>Gammaproteobacteria</taxon>
        <taxon>Enterobacterales</taxon>
        <taxon>Pectobacteriaceae</taxon>
        <taxon>Dickeya</taxon>
    </lineage>
</organism>
<dbReference type="Proteomes" id="UP000294820">
    <property type="component" value="Chromosome 1"/>
</dbReference>
<sequence length="43" mass="4693">MDKGLILSGFCRLSLSHLNDLKPLINSEKNISFGLFVGSGKEN</sequence>
<reference evidence="1 2" key="1">
    <citation type="submission" date="2016-09" db="EMBL/GenBank/DDBJ databases">
        <authorList>
            <person name="Reverchon S."/>
            <person name="Nasser W."/>
            <person name="Leonard S."/>
            <person name="Brochier C."/>
            <person name="Duprey A."/>
        </authorList>
    </citation>
    <scope>NUCLEOTIDE SEQUENCE [LARGE SCALE GENOMIC DNA]</scope>
    <source>
        <strain evidence="1 2">174/2</strain>
    </source>
</reference>
<dbReference type="EMBL" id="LT615367">
    <property type="protein sequence ID" value="SLM63254.1"/>
    <property type="molecule type" value="Genomic_DNA"/>
</dbReference>
<name>A0A375AAW4_9GAMM</name>
<accession>A0A375AAW4</accession>
<gene>
    <name evidence="1" type="ORF">DAQ1742_02363</name>
</gene>
<protein>
    <submittedName>
        <fullName evidence="1">Uncharacterized protein</fullName>
    </submittedName>
</protein>
<evidence type="ECO:0000313" key="1">
    <source>
        <dbReference type="EMBL" id="SLM63254.1"/>
    </source>
</evidence>
<dbReference type="KEGG" id="daq:DAQ1742_02363"/>